<evidence type="ECO:0008006" key="4">
    <source>
        <dbReference type="Google" id="ProtNLM"/>
    </source>
</evidence>
<dbReference type="KEGG" id="gsn:YC6258_05127"/>
<sequence>MTLLEAMITMVIMMIIGLGIAYISGRSAVAQKDMNVLGLAIGQMRNSIQTGACSAGAEAPLSLTIGDHQVTGSCSTPQVSIKVENSASGAKKIVKTVTVGVPSASVNDTENNALFGGVVTVDPS</sequence>
<feature type="transmembrane region" description="Helical" evidence="1">
    <location>
        <begin position="6"/>
        <end position="25"/>
    </location>
</feature>
<organism evidence="2 3">
    <name type="scientific">Gynuella sunshinyii YC6258</name>
    <dbReference type="NCBI Taxonomy" id="1445510"/>
    <lineage>
        <taxon>Bacteria</taxon>
        <taxon>Pseudomonadati</taxon>
        <taxon>Pseudomonadota</taxon>
        <taxon>Gammaproteobacteria</taxon>
        <taxon>Oceanospirillales</taxon>
        <taxon>Saccharospirillaceae</taxon>
        <taxon>Gynuella</taxon>
    </lineage>
</organism>
<evidence type="ECO:0000313" key="2">
    <source>
        <dbReference type="EMBL" id="AJQ97157.1"/>
    </source>
</evidence>
<reference evidence="2 3" key="1">
    <citation type="submission" date="2014-01" db="EMBL/GenBank/DDBJ databases">
        <title>Full genme sequencing of cellulolytic bacterium Gynuella sunshinyii YC6258T gen. nov., sp. nov.</title>
        <authorList>
            <person name="Khan H."/>
            <person name="Chung E.J."/>
            <person name="Chung Y.R."/>
        </authorList>
    </citation>
    <scope>NUCLEOTIDE SEQUENCE [LARGE SCALE GENOMIC DNA]</scope>
    <source>
        <strain evidence="2 3">YC6258</strain>
    </source>
</reference>
<dbReference type="AlphaFoldDB" id="A0A0C5VR85"/>
<gene>
    <name evidence="2" type="ORF">YC6258_05127</name>
</gene>
<keyword evidence="1" id="KW-0472">Membrane</keyword>
<keyword evidence="1" id="KW-1133">Transmembrane helix</keyword>
<evidence type="ECO:0000313" key="3">
    <source>
        <dbReference type="Proteomes" id="UP000032266"/>
    </source>
</evidence>
<dbReference type="HOGENOM" id="CLU_2000695_0_0_6"/>
<dbReference type="EMBL" id="CP007142">
    <property type="protein sequence ID" value="AJQ97157.1"/>
    <property type="molecule type" value="Genomic_DNA"/>
</dbReference>
<name>A0A0C5VR85_9GAMM</name>
<accession>A0A0C5VR85</accession>
<dbReference type="Proteomes" id="UP000032266">
    <property type="component" value="Chromosome"/>
</dbReference>
<protein>
    <recommendedName>
        <fullName evidence="4">Tfp pilus assembly protein PilV</fullName>
    </recommendedName>
</protein>
<keyword evidence="1" id="KW-0812">Transmembrane</keyword>
<keyword evidence="3" id="KW-1185">Reference proteome</keyword>
<dbReference type="STRING" id="1445510.YC6258_05127"/>
<proteinExistence type="predicted"/>
<evidence type="ECO:0000256" key="1">
    <source>
        <dbReference type="SAM" id="Phobius"/>
    </source>
</evidence>